<feature type="compositionally biased region" description="Basic and acidic residues" evidence="1">
    <location>
        <begin position="20"/>
        <end position="32"/>
    </location>
</feature>
<name>A0A178Z5X8_9EURO</name>
<accession>A0A178Z5X8</accession>
<protein>
    <submittedName>
        <fullName evidence="2">Uncharacterized protein</fullName>
    </submittedName>
</protein>
<proteinExistence type="predicted"/>
<reference evidence="2 3" key="1">
    <citation type="submission" date="2016-04" db="EMBL/GenBank/DDBJ databases">
        <title>Draft genome of Fonsecaea erecta CBS 125763.</title>
        <authorList>
            <person name="Weiss V.A."/>
            <person name="Vicente V.A."/>
            <person name="Raittz R.T."/>
            <person name="Moreno L.F."/>
            <person name="De Souza E.M."/>
            <person name="Pedrosa F.O."/>
            <person name="Steffens M.B."/>
            <person name="Faoro H."/>
            <person name="Tadra-Sfeir M.Z."/>
            <person name="Najafzadeh M.J."/>
            <person name="Felipe M.S."/>
            <person name="Teixeira M."/>
            <person name="Sun J."/>
            <person name="Xi L."/>
            <person name="Gomes R."/>
            <person name="De Azevedo C.M."/>
            <person name="Salgado C.G."/>
            <person name="Da Silva M.B."/>
            <person name="Nascimento M.F."/>
            <person name="Queiroz-Telles F."/>
            <person name="Attili D.S."/>
            <person name="Gorbushina A."/>
        </authorList>
    </citation>
    <scope>NUCLEOTIDE SEQUENCE [LARGE SCALE GENOMIC DNA]</scope>
    <source>
        <strain evidence="2 3">CBS 125763</strain>
    </source>
</reference>
<dbReference type="GeneID" id="30015734"/>
<feature type="compositionally biased region" description="Basic residues" evidence="1">
    <location>
        <begin position="33"/>
        <end position="46"/>
    </location>
</feature>
<keyword evidence="3" id="KW-1185">Reference proteome</keyword>
<sequence>MTKQDQPLIFILQPSSSQSQREKELQASERKAHAAKVAHARRRHVRGVGQVRQGRTSSRTASGAVGPGRSTQAADSRTDDHWIEEEAQEDVPAAALVLSQHAPLPLSPHGSSDPFSSQAIPITPRVNQVLQYATQSLASLFATSYVRRLFSEPYKQYFDPKGLQPLIENVRSFYWTWEWSSAEEGSLSSYVSLYATSMTRFMPRHTHKEYSMMALTLRTRSLEILRQRVSDLDGTRRPDMALIMNVMRLFRMDSFAGDVKAARLHAKMIRGFAESVPELQQRGHFIRMTVYNDIVSATNQLRRPLLDYDNWIQPFMDECKRPIAHYLPFEPANEKDIHYSVSLYQLRKVMKRLQWYLSFVKDGASFTPRTLTEAENIHRWVIISAQKDMATILNLYVDIAVDDEPLHLTNIALTLALIMALQKSMWDALLNGADICDSSRAVLPRLEPVMKSILETSTLEELHYYREAHFWVFFVAAQMEQLKLKSSPQNQAPSPSLWFNNMLAQQARFLNLQKWFDARELLQRFVFNEFWEPSASVWYEPMVQNLSGPTNRAATALNSEQSALILARPSNTASGPATSGMPPGRARLLRPGA</sequence>
<feature type="region of interest" description="Disordered" evidence="1">
    <location>
        <begin position="1"/>
        <end position="79"/>
    </location>
</feature>
<dbReference type="AlphaFoldDB" id="A0A178Z5X8"/>
<dbReference type="RefSeq" id="XP_018687832.1">
    <property type="nucleotide sequence ID" value="XM_018843072.1"/>
</dbReference>
<gene>
    <name evidence="2" type="ORF">AYL99_11566</name>
</gene>
<evidence type="ECO:0000256" key="1">
    <source>
        <dbReference type="SAM" id="MobiDB-lite"/>
    </source>
</evidence>
<dbReference type="Proteomes" id="UP000078343">
    <property type="component" value="Unassembled WGS sequence"/>
</dbReference>
<dbReference type="OrthoDB" id="4140509at2759"/>
<comment type="caution">
    <text evidence="2">The sequence shown here is derived from an EMBL/GenBank/DDBJ whole genome shotgun (WGS) entry which is preliminary data.</text>
</comment>
<evidence type="ECO:0000313" key="3">
    <source>
        <dbReference type="Proteomes" id="UP000078343"/>
    </source>
</evidence>
<feature type="region of interest" description="Disordered" evidence="1">
    <location>
        <begin position="570"/>
        <end position="593"/>
    </location>
</feature>
<organism evidence="2 3">
    <name type="scientific">Fonsecaea erecta</name>
    <dbReference type="NCBI Taxonomy" id="1367422"/>
    <lineage>
        <taxon>Eukaryota</taxon>
        <taxon>Fungi</taxon>
        <taxon>Dikarya</taxon>
        <taxon>Ascomycota</taxon>
        <taxon>Pezizomycotina</taxon>
        <taxon>Eurotiomycetes</taxon>
        <taxon>Chaetothyriomycetidae</taxon>
        <taxon>Chaetothyriales</taxon>
        <taxon>Herpotrichiellaceae</taxon>
        <taxon>Fonsecaea</taxon>
    </lineage>
</organism>
<evidence type="ECO:0000313" key="2">
    <source>
        <dbReference type="EMBL" id="OAP54465.1"/>
    </source>
</evidence>
<dbReference type="EMBL" id="LVYI01000014">
    <property type="protein sequence ID" value="OAP54465.1"/>
    <property type="molecule type" value="Genomic_DNA"/>
</dbReference>